<sequence>MDNNGLVEQPIEKLYVFLMEQIIQKYREIAGETLDRYQTGLSVDEWIVLKQVSENDGCSQIELARSTLTGPAKMTRTIDTLARKKLIDKQLSETDRRRHQIFVSPKGKKLIRELWPEVLAYRQLALKNFSTSDKQSLSRLLHQMVENLES</sequence>
<dbReference type="Gene3D" id="1.10.10.10">
    <property type="entry name" value="Winged helix-like DNA-binding domain superfamily/Winged helix DNA-binding domain"/>
    <property type="match status" value="1"/>
</dbReference>
<proteinExistence type="predicted"/>
<dbReference type="InterPro" id="IPR036390">
    <property type="entry name" value="WH_DNA-bd_sf"/>
</dbReference>
<name>A0A2D0NID3_FLAN2</name>
<dbReference type="PRINTS" id="PR00598">
    <property type="entry name" value="HTHMARR"/>
</dbReference>
<protein>
    <recommendedName>
        <fullName evidence="1">HTH marR-type domain-containing protein</fullName>
    </recommendedName>
</protein>
<organism evidence="2 3">
    <name type="scientific">Flavilitoribacter nigricans (strain ATCC 23147 / DSM 23189 / NBRC 102662 / NCIMB 1420 / SS-2)</name>
    <name type="common">Lewinella nigricans</name>
    <dbReference type="NCBI Taxonomy" id="1122177"/>
    <lineage>
        <taxon>Bacteria</taxon>
        <taxon>Pseudomonadati</taxon>
        <taxon>Bacteroidota</taxon>
        <taxon>Saprospiria</taxon>
        <taxon>Saprospirales</taxon>
        <taxon>Lewinellaceae</taxon>
        <taxon>Flavilitoribacter</taxon>
    </lineage>
</organism>
<evidence type="ECO:0000259" key="1">
    <source>
        <dbReference type="PROSITE" id="PS50995"/>
    </source>
</evidence>
<dbReference type="PROSITE" id="PS50995">
    <property type="entry name" value="HTH_MARR_2"/>
    <property type="match status" value="1"/>
</dbReference>
<dbReference type="SUPFAM" id="SSF46785">
    <property type="entry name" value="Winged helix' DNA-binding domain"/>
    <property type="match status" value="1"/>
</dbReference>
<dbReference type="Proteomes" id="UP000223913">
    <property type="component" value="Unassembled WGS sequence"/>
</dbReference>
<dbReference type="Pfam" id="PF12802">
    <property type="entry name" value="MarR_2"/>
    <property type="match status" value="1"/>
</dbReference>
<dbReference type="RefSeq" id="WP_099148456.1">
    <property type="nucleotide sequence ID" value="NZ_PDUD01000002.1"/>
</dbReference>
<dbReference type="EMBL" id="PDUD01000002">
    <property type="protein sequence ID" value="PHN08254.1"/>
    <property type="molecule type" value="Genomic_DNA"/>
</dbReference>
<dbReference type="InterPro" id="IPR036388">
    <property type="entry name" value="WH-like_DNA-bd_sf"/>
</dbReference>
<dbReference type="InterPro" id="IPR000835">
    <property type="entry name" value="HTH_MarR-typ"/>
</dbReference>
<dbReference type="PANTHER" id="PTHR33164:SF43">
    <property type="entry name" value="HTH-TYPE TRANSCRIPTIONAL REPRESSOR YETL"/>
    <property type="match status" value="1"/>
</dbReference>
<dbReference type="GO" id="GO:0003700">
    <property type="term" value="F:DNA-binding transcription factor activity"/>
    <property type="evidence" value="ECO:0007669"/>
    <property type="project" value="InterPro"/>
</dbReference>
<feature type="domain" description="HTH marR-type" evidence="1">
    <location>
        <begin position="12"/>
        <end position="146"/>
    </location>
</feature>
<dbReference type="OrthoDB" id="5327581at2"/>
<dbReference type="AlphaFoldDB" id="A0A2D0NID3"/>
<evidence type="ECO:0000313" key="2">
    <source>
        <dbReference type="EMBL" id="PHN08254.1"/>
    </source>
</evidence>
<gene>
    <name evidence="2" type="ORF">CRP01_02725</name>
</gene>
<dbReference type="PANTHER" id="PTHR33164">
    <property type="entry name" value="TRANSCRIPTIONAL REGULATOR, MARR FAMILY"/>
    <property type="match status" value="1"/>
</dbReference>
<dbReference type="GO" id="GO:0006950">
    <property type="term" value="P:response to stress"/>
    <property type="evidence" value="ECO:0007669"/>
    <property type="project" value="TreeGrafter"/>
</dbReference>
<dbReference type="SMART" id="SM00347">
    <property type="entry name" value="HTH_MARR"/>
    <property type="match status" value="1"/>
</dbReference>
<comment type="caution">
    <text evidence="2">The sequence shown here is derived from an EMBL/GenBank/DDBJ whole genome shotgun (WGS) entry which is preliminary data.</text>
</comment>
<keyword evidence="3" id="KW-1185">Reference proteome</keyword>
<accession>A0A2D0NID3</accession>
<evidence type="ECO:0000313" key="3">
    <source>
        <dbReference type="Proteomes" id="UP000223913"/>
    </source>
</evidence>
<dbReference type="InterPro" id="IPR039422">
    <property type="entry name" value="MarR/SlyA-like"/>
</dbReference>
<reference evidence="2 3" key="1">
    <citation type="submission" date="2017-10" db="EMBL/GenBank/DDBJ databases">
        <title>The draft genome sequence of Lewinella nigricans NBRC 102662.</title>
        <authorList>
            <person name="Wang K."/>
        </authorList>
    </citation>
    <scope>NUCLEOTIDE SEQUENCE [LARGE SCALE GENOMIC DNA]</scope>
    <source>
        <strain evidence="2 3">NBRC 102662</strain>
    </source>
</reference>